<sequence>MPISEINGIRLSHEVHGTGTPVLLVAGTGAPGRVWRTHQVPALLRAGFQVITMDNRGIAPSDECAGGFTLDDMAADCAGLIEHLGVGPCAVVGFSLGAIVTQELLIARPDLVREAVLIATRGRTDPLGAAASRAELELFDSGVKLPPSYEAVTGVMRGFSRATLNDPLAVRDWLDVFELSPVSLTASRAQLTLDVIPDRLPDLGRVRADCLVIGFSDDLVAPPHFAREVADHIPSATFLEIADCGHYGHLENPEAVNAALIGFLGT</sequence>
<keyword evidence="3" id="KW-1185">Reference proteome</keyword>
<evidence type="ECO:0000259" key="1">
    <source>
        <dbReference type="Pfam" id="PF12697"/>
    </source>
</evidence>
<protein>
    <submittedName>
        <fullName evidence="2">Alpha/beta fold hydrolase</fullName>
    </submittedName>
</protein>
<dbReference type="PANTHER" id="PTHR43433:SF5">
    <property type="entry name" value="AB HYDROLASE-1 DOMAIN-CONTAINING PROTEIN"/>
    <property type="match status" value="1"/>
</dbReference>
<dbReference type="Pfam" id="PF12697">
    <property type="entry name" value="Abhydrolase_6"/>
    <property type="match status" value="1"/>
</dbReference>
<dbReference type="GO" id="GO:0016787">
    <property type="term" value="F:hydrolase activity"/>
    <property type="evidence" value="ECO:0007669"/>
    <property type="project" value="UniProtKB-KW"/>
</dbReference>
<evidence type="ECO:0000313" key="2">
    <source>
        <dbReference type="EMBL" id="RMI39940.1"/>
    </source>
</evidence>
<dbReference type="InterPro" id="IPR029058">
    <property type="entry name" value="AB_hydrolase_fold"/>
</dbReference>
<evidence type="ECO:0000313" key="3">
    <source>
        <dbReference type="Proteomes" id="UP000282674"/>
    </source>
</evidence>
<dbReference type="RefSeq" id="WP_122197440.1">
    <property type="nucleotide sequence ID" value="NZ_JBHSKC010000015.1"/>
</dbReference>
<dbReference type="InterPro" id="IPR000073">
    <property type="entry name" value="AB_hydrolase_1"/>
</dbReference>
<accession>A0A3M2LSU7</accession>
<dbReference type="Gene3D" id="3.40.50.1820">
    <property type="entry name" value="alpha/beta hydrolase"/>
    <property type="match status" value="1"/>
</dbReference>
<feature type="domain" description="AB hydrolase-1" evidence="1">
    <location>
        <begin position="22"/>
        <end position="259"/>
    </location>
</feature>
<dbReference type="OrthoDB" id="3210844at2"/>
<dbReference type="Proteomes" id="UP000282674">
    <property type="component" value="Unassembled WGS sequence"/>
</dbReference>
<dbReference type="AlphaFoldDB" id="A0A3M2LSU7"/>
<organism evidence="2 3">
    <name type="scientific">Actinomadura harenae</name>
    <dbReference type="NCBI Taxonomy" id="2483351"/>
    <lineage>
        <taxon>Bacteria</taxon>
        <taxon>Bacillati</taxon>
        <taxon>Actinomycetota</taxon>
        <taxon>Actinomycetes</taxon>
        <taxon>Streptosporangiales</taxon>
        <taxon>Thermomonosporaceae</taxon>
        <taxon>Actinomadura</taxon>
    </lineage>
</organism>
<dbReference type="PANTHER" id="PTHR43433">
    <property type="entry name" value="HYDROLASE, ALPHA/BETA FOLD FAMILY PROTEIN"/>
    <property type="match status" value="1"/>
</dbReference>
<reference evidence="2 3" key="1">
    <citation type="submission" date="2018-10" db="EMBL/GenBank/DDBJ databases">
        <title>Isolation from soil.</title>
        <authorList>
            <person name="Hu J."/>
        </authorList>
    </citation>
    <scope>NUCLEOTIDE SEQUENCE [LARGE SCALE GENOMIC DNA]</scope>
    <source>
        <strain evidence="2 3">NEAU-Ht49</strain>
    </source>
</reference>
<comment type="caution">
    <text evidence="2">The sequence shown here is derived from an EMBL/GenBank/DDBJ whole genome shotgun (WGS) entry which is preliminary data.</text>
</comment>
<dbReference type="EMBL" id="RFFG01000060">
    <property type="protein sequence ID" value="RMI39940.1"/>
    <property type="molecule type" value="Genomic_DNA"/>
</dbReference>
<proteinExistence type="predicted"/>
<gene>
    <name evidence="2" type="ORF">EBO15_27980</name>
</gene>
<dbReference type="SUPFAM" id="SSF53474">
    <property type="entry name" value="alpha/beta-Hydrolases"/>
    <property type="match status" value="1"/>
</dbReference>
<dbReference type="InterPro" id="IPR050471">
    <property type="entry name" value="AB_hydrolase"/>
</dbReference>
<keyword evidence="2" id="KW-0378">Hydrolase</keyword>
<name>A0A3M2LSU7_9ACTN</name>